<name>A0A376L8W3_ECOLX</name>
<organism evidence="1 2">
    <name type="scientific">Escherichia coli</name>
    <dbReference type="NCBI Taxonomy" id="562"/>
    <lineage>
        <taxon>Bacteria</taxon>
        <taxon>Pseudomonadati</taxon>
        <taxon>Pseudomonadota</taxon>
        <taxon>Gammaproteobacteria</taxon>
        <taxon>Enterobacterales</taxon>
        <taxon>Enterobacteriaceae</taxon>
        <taxon>Escherichia</taxon>
    </lineage>
</organism>
<sequence>MSYLAFALECQMRRKRLIRPTIPRFPDPLGIYRQRLFYHIQRYRLRQAAVHTGLQTPLLLFSQRISSYSITGNVSPN</sequence>
<gene>
    <name evidence="1" type="ORF">NCTC7928_00928</name>
</gene>
<dbReference type="AlphaFoldDB" id="A0A376L8W3"/>
<protein>
    <submittedName>
        <fullName evidence="1">Uncharacterized protein</fullName>
    </submittedName>
</protein>
<dbReference type="Proteomes" id="UP000254877">
    <property type="component" value="Unassembled WGS sequence"/>
</dbReference>
<evidence type="ECO:0000313" key="1">
    <source>
        <dbReference type="EMBL" id="STF40370.1"/>
    </source>
</evidence>
<accession>A0A376L8W3</accession>
<proteinExistence type="predicted"/>
<dbReference type="EMBL" id="UGAB01000002">
    <property type="protein sequence ID" value="STF40370.1"/>
    <property type="molecule type" value="Genomic_DNA"/>
</dbReference>
<evidence type="ECO:0000313" key="2">
    <source>
        <dbReference type="Proteomes" id="UP000254877"/>
    </source>
</evidence>
<reference evidence="1 2" key="1">
    <citation type="submission" date="2018-06" db="EMBL/GenBank/DDBJ databases">
        <authorList>
            <consortium name="Pathogen Informatics"/>
            <person name="Doyle S."/>
        </authorList>
    </citation>
    <scope>NUCLEOTIDE SEQUENCE [LARGE SCALE GENOMIC DNA]</scope>
    <source>
        <strain evidence="1 2">NCTC7928</strain>
    </source>
</reference>